<dbReference type="RefSeq" id="WP_054970435.1">
    <property type="nucleotide sequence ID" value="NZ_LJCO01000076.1"/>
</dbReference>
<dbReference type="Pfam" id="PF02463">
    <property type="entry name" value="SMC_N"/>
    <property type="match status" value="1"/>
</dbReference>
<evidence type="ECO:0000256" key="8">
    <source>
        <dbReference type="ARBA" id="ARBA00022840"/>
    </source>
</evidence>
<evidence type="ECO:0000256" key="10">
    <source>
        <dbReference type="ARBA" id="ARBA00023204"/>
    </source>
</evidence>
<comment type="function">
    <text evidence="12 13">The RecF protein is involved in DNA metabolism; it is required for DNA replication and normal SOS inducibility. RecF binds preferentially to single-stranded, linear DNA. It also seems to bind ATP.</text>
</comment>
<keyword evidence="10 12" id="KW-0234">DNA repair</keyword>
<dbReference type="GO" id="GO:0000731">
    <property type="term" value="P:DNA synthesis involved in DNA repair"/>
    <property type="evidence" value="ECO:0007669"/>
    <property type="project" value="TreeGrafter"/>
</dbReference>
<dbReference type="EMBL" id="LJCO01000076">
    <property type="protein sequence ID" value="KPV42512.1"/>
    <property type="molecule type" value="Genomic_DNA"/>
</dbReference>
<evidence type="ECO:0000256" key="1">
    <source>
        <dbReference type="ARBA" id="ARBA00004496"/>
    </source>
</evidence>
<evidence type="ECO:0000313" key="15">
    <source>
        <dbReference type="EMBL" id="KPV42512.1"/>
    </source>
</evidence>
<dbReference type="GO" id="GO:0009432">
    <property type="term" value="P:SOS response"/>
    <property type="evidence" value="ECO:0007669"/>
    <property type="project" value="UniProtKB-UniRule"/>
</dbReference>
<dbReference type="HAMAP" id="MF_00365">
    <property type="entry name" value="RecF"/>
    <property type="match status" value="1"/>
</dbReference>
<keyword evidence="6 12" id="KW-0547">Nucleotide-binding</keyword>
<evidence type="ECO:0000256" key="6">
    <source>
        <dbReference type="ARBA" id="ARBA00022741"/>
    </source>
</evidence>
<evidence type="ECO:0000256" key="13">
    <source>
        <dbReference type="RuleBase" id="RU000578"/>
    </source>
</evidence>
<dbReference type="InterPro" id="IPR001238">
    <property type="entry name" value="DNA-binding_RecF"/>
</dbReference>
<proteinExistence type="inferred from homology"/>
<evidence type="ECO:0000313" key="16">
    <source>
        <dbReference type="Proteomes" id="UP000050482"/>
    </source>
</evidence>
<comment type="similarity">
    <text evidence="2 12 13">Belongs to the RecF family.</text>
</comment>
<dbReference type="InterPro" id="IPR003395">
    <property type="entry name" value="RecF/RecN/SMC_N"/>
</dbReference>
<evidence type="ECO:0000259" key="14">
    <source>
        <dbReference type="Pfam" id="PF02463"/>
    </source>
</evidence>
<gene>
    <name evidence="12" type="primary">recF</name>
    <name evidence="15" type="ORF">AN477_17335</name>
</gene>
<reference evidence="15 16" key="1">
    <citation type="submission" date="2015-09" db="EMBL/GenBank/DDBJ databases">
        <title>Draft genome sequence of Alicyclobacillus ferrooxydans DSM 22381.</title>
        <authorList>
            <person name="Hemp J."/>
        </authorList>
    </citation>
    <scope>NUCLEOTIDE SEQUENCE [LARGE SCALE GENOMIC DNA]</scope>
    <source>
        <strain evidence="15 16">TC-34</strain>
    </source>
</reference>
<dbReference type="InterPro" id="IPR042174">
    <property type="entry name" value="RecF_2"/>
</dbReference>
<dbReference type="Gene3D" id="3.40.50.300">
    <property type="entry name" value="P-loop containing nucleotide triphosphate hydrolases"/>
    <property type="match status" value="1"/>
</dbReference>
<dbReference type="GO" id="GO:0006260">
    <property type="term" value="P:DNA replication"/>
    <property type="evidence" value="ECO:0007669"/>
    <property type="project" value="UniProtKB-UniRule"/>
</dbReference>
<dbReference type="Gene3D" id="1.20.1050.90">
    <property type="entry name" value="RecF/RecN/SMC, N-terminal domain"/>
    <property type="match status" value="1"/>
</dbReference>
<feature type="binding site" evidence="12">
    <location>
        <begin position="30"/>
        <end position="37"/>
    </location>
    <ligand>
        <name>ATP</name>
        <dbReference type="ChEBI" id="CHEBI:30616"/>
    </ligand>
</feature>
<keyword evidence="8 12" id="KW-0067">ATP-binding</keyword>
<dbReference type="PROSITE" id="PS00617">
    <property type="entry name" value="RECF_1"/>
    <property type="match status" value="1"/>
</dbReference>
<evidence type="ECO:0000256" key="2">
    <source>
        <dbReference type="ARBA" id="ARBA00008016"/>
    </source>
</evidence>
<dbReference type="Proteomes" id="UP000050482">
    <property type="component" value="Unassembled WGS sequence"/>
</dbReference>
<evidence type="ECO:0000256" key="4">
    <source>
        <dbReference type="ARBA" id="ARBA00022490"/>
    </source>
</evidence>
<protein>
    <recommendedName>
        <fullName evidence="3 12">DNA replication and repair protein RecF</fullName>
    </recommendedName>
</protein>
<dbReference type="InterPro" id="IPR027417">
    <property type="entry name" value="P-loop_NTPase"/>
</dbReference>
<dbReference type="PANTHER" id="PTHR32182">
    <property type="entry name" value="DNA REPLICATION AND REPAIR PROTEIN RECF"/>
    <property type="match status" value="1"/>
</dbReference>
<dbReference type="GO" id="GO:0005737">
    <property type="term" value="C:cytoplasm"/>
    <property type="evidence" value="ECO:0007669"/>
    <property type="project" value="UniProtKB-SubCell"/>
</dbReference>
<keyword evidence="11 12" id="KW-0742">SOS response</keyword>
<keyword evidence="9 12" id="KW-0238">DNA-binding</keyword>
<dbReference type="PATRIC" id="fig|471514.4.peg.3594"/>
<comment type="subcellular location">
    <subcellularLocation>
        <location evidence="1 12 13">Cytoplasm</location>
    </subcellularLocation>
</comment>
<organism evidence="15 16">
    <name type="scientific">Alicyclobacillus ferrooxydans</name>
    <dbReference type="NCBI Taxonomy" id="471514"/>
    <lineage>
        <taxon>Bacteria</taxon>
        <taxon>Bacillati</taxon>
        <taxon>Bacillota</taxon>
        <taxon>Bacilli</taxon>
        <taxon>Bacillales</taxon>
        <taxon>Alicyclobacillaceae</taxon>
        <taxon>Alicyclobacillus</taxon>
    </lineage>
</organism>
<dbReference type="InterPro" id="IPR018078">
    <property type="entry name" value="DNA-binding_RecF_CS"/>
</dbReference>
<evidence type="ECO:0000256" key="9">
    <source>
        <dbReference type="ARBA" id="ARBA00023125"/>
    </source>
</evidence>
<keyword evidence="5 12" id="KW-0235">DNA replication</keyword>
<evidence type="ECO:0000256" key="12">
    <source>
        <dbReference type="HAMAP-Rule" id="MF_00365"/>
    </source>
</evidence>
<dbReference type="NCBIfam" id="TIGR00611">
    <property type="entry name" value="recf"/>
    <property type="match status" value="1"/>
</dbReference>
<evidence type="ECO:0000256" key="5">
    <source>
        <dbReference type="ARBA" id="ARBA00022705"/>
    </source>
</evidence>
<name>A0A0P9CAQ1_9BACL</name>
<evidence type="ECO:0000256" key="11">
    <source>
        <dbReference type="ARBA" id="ARBA00023236"/>
    </source>
</evidence>
<dbReference type="GO" id="GO:0003697">
    <property type="term" value="F:single-stranded DNA binding"/>
    <property type="evidence" value="ECO:0007669"/>
    <property type="project" value="UniProtKB-UniRule"/>
</dbReference>
<dbReference type="SUPFAM" id="SSF52540">
    <property type="entry name" value="P-loop containing nucleoside triphosphate hydrolases"/>
    <property type="match status" value="1"/>
</dbReference>
<dbReference type="CDD" id="cd03242">
    <property type="entry name" value="ABC_RecF"/>
    <property type="match status" value="1"/>
</dbReference>
<dbReference type="GO" id="GO:0005524">
    <property type="term" value="F:ATP binding"/>
    <property type="evidence" value="ECO:0007669"/>
    <property type="project" value="UniProtKB-UniRule"/>
</dbReference>
<evidence type="ECO:0000256" key="7">
    <source>
        <dbReference type="ARBA" id="ARBA00022763"/>
    </source>
</evidence>
<keyword evidence="7 12" id="KW-0227">DNA damage</keyword>
<accession>A0A0P9CAQ1</accession>
<dbReference type="AlphaFoldDB" id="A0A0P9CAQ1"/>
<sequence>MRIERLTLGKFRNYETGNVQFADGVNVFIGENAQGKTNALEAIHMLAMGKSHRTSKDTECIQTGEESALIKGEITVKGHRSVLQVDITQSGKRALVNGLSQAKMTDFIGHFQVVLFAPEDLQLVKGGPAVRRRFIDMELGQTHPKYLYHVTQFNRVLQQRNAILKQTEIDWDYVGVFDEQLAIHGAEVTVRRRRFVDEMTKFAKRIHQNIAPGREQMSIEYNPSIRSDDERGHLNVDALAEHYLTLLRQRRHQDFQSRHTTVGPHRDDMSFFIDGKPVQSYASQGQQRTVALSIRLAEIDFIYQEVGDYPVLLLDDVLSELDDHRQTNLVISMHERVQTIITTTSLAPFHGMLEGQMRLFQVHSGIITG</sequence>
<dbReference type="STRING" id="471514.AN477_17335"/>
<dbReference type="GO" id="GO:0006302">
    <property type="term" value="P:double-strand break repair"/>
    <property type="evidence" value="ECO:0007669"/>
    <property type="project" value="TreeGrafter"/>
</dbReference>
<evidence type="ECO:0000256" key="3">
    <source>
        <dbReference type="ARBA" id="ARBA00020170"/>
    </source>
</evidence>
<keyword evidence="16" id="KW-1185">Reference proteome</keyword>
<comment type="caution">
    <text evidence="15">The sequence shown here is derived from an EMBL/GenBank/DDBJ whole genome shotgun (WGS) entry which is preliminary data.</text>
</comment>
<dbReference type="OrthoDB" id="9803889at2"/>
<dbReference type="PANTHER" id="PTHR32182:SF0">
    <property type="entry name" value="DNA REPLICATION AND REPAIR PROTEIN RECF"/>
    <property type="match status" value="1"/>
</dbReference>
<keyword evidence="4 12" id="KW-0963">Cytoplasm</keyword>
<feature type="domain" description="RecF/RecN/SMC N-terminal" evidence="14">
    <location>
        <begin position="3"/>
        <end position="367"/>
    </location>
</feature>
<dbReference type="PROSITE" id="PS00618">
    <property type="entry name" value="RECF_2"/>
    <property type="match status" value="1"/>
</dbReference>